<dbReference type="AlphaFoldDB" id="A0A0F9CHQ4"/>
<comment type="caution">
    <text evidence="1">The sequence shown here is derived from an EMBL/GenBank/DDBJ whole genome shotgun (WGS) entry which is preliminary data.</text>
</comment>
<gene>
    <name evidence="1" type="ORF">LCGC14_2608420</name>
</gene>
<dbReference type="EMBL" id="LAZR01044216">
    <property type="protein sequence ID" value="KKL05201.1"/>
    <property type="molecule type" value="Genomic_DNA"/>
</dbReference>
<reference evidence="1" key="1">
    <citation type="journal article" date="2015" name="Nature">
        <title>Complex archaea that bridge the gap between prokaryotes and eukaryotes.</title>
        <authorList>
            <person name="Spang A."/>
            <person name="Saw J.H."/>
            <person name="Jorgensen S.L."/>
            <person name="Zaremba-Niedzwiedzka K."/>
            <person name="Martijn J."/>
            <person name="Lind A.E."/>
            <person name="van Eijk R."/>
            <person name="Schleper C."/>
            <person name="Guy L."/>
            <person name="Ettema T.J."/>
        </authorList>
    </citation>
    <scope>NUCLEOTIDE SEQUENCE</scope>
</reference>
<name>A0A0F9CHQ4_9ZZZZ</name>
<proteinExistence type="predicted"/>
<organism evidence="1">
    <name type="scientific">marine sediment metagenome</name>
    <dbReference type="NCBI Taxonomy" id="412755"/>
    <lineage>
        <taxon>unclassified sequences</taxon>
        <taxon>metagenomes</taxon>
        <taxon>ecological metagenomes</taxon>
    </lineage>
</organism>
<protein>
    <submittedName>
        <fullName evidence="1">Uncharacterized protein</fullName>
    </submittedName>
</protein>
<evidence type="ECO:0000313" key="1">
    <source>
        <dbReference type="EMBL" id="KKL05201.1"/>
    </source>
</evidence>
<accession>A0A0F9CHQ4</accession>
<sequence>MTNIKDVMESIQKEKLKLCNEIWANLGKLYIAEDRIVEIFLKNLEKINAEGGCEALNF</sequence>